<keyword evidence="3" id="KW-1185">Reference proteome</keyword>
<dbReference type="InterPro" id="IPR011048">
    <property type="entry name" value="Haem_d1_sf"/>
</dbReference>
<dbReference type="RefSeq" id="WP_275812453.1">
    <property type="nucleotide sequence ID" value="NZ_BAAANM010000004.1"/>
</dbReference>
<comment type="similarity">
    <text evidence="1">Belongs to the cycloisomerase 2 family.</text>
</comment>
<evidence type="ECO:0000313" key="3">
    <source>
        <dbReference type="Proteomes" id="UP001220022"/>
    </source>
</evidence>
<dbReference type="Proteomes" id="UP001220022">
    <property type="component" value="Unassembled WGS sequence"/>
</dbReference>
<dbReference type="InterPro" id="IPR019405">
    <property type="entry name" value="Lactonase_7-beta_prop"/>
</dbReference>
<gene>
    <name evidence="2" type="ORF">P2L57_11825</name>
</gene>
<dbReference type="InterPro" id="IPR050282">
    <property type="entry name" value="Cycloisomerase_2"/>
</dbReference>
<proteinExistence type="inferred from homology"/>
<accession>A0ABT5YXT0</accession>
<evidence type="ECO:0000256" key="1">
    <source>
        <dbReference type="ARBA" id="ARBA00005564"/>
    </source>
</evidence>
<dbReference type="PANTHER" id="PTHR30344">
    <property type="entry name" value="6-PHOSPHOGLUCONOLACTONASE-RELATED"/>
    <property type="match status" value="1"/>
</dbReference>
<protein>
    <submittedName>
        <fullName evidence="2">Lactonase family protein</fullName>
    </submittedName>
</protein>
<sequence>MTAGSSGQRAYIGSFTSAGGHGIISAAVHPQTGALTELSRTAAVPDPSFLALSPDATVLYTVSEHPEDGGAAAFSLRDPAAPAPLGTTVPVRGGAPTHLCLADGHLLTANYASGNVSVLPVDAHGALGAPCHVLQHTGSGPNPERQQGPHAHAVLLDPSERWLLSVDLGTDSVRVCFLEPDTGRLRPHRETVLRPGTGPRHLAFHPRGHRAYVVNELESSVTVLAWDAATGVLTQLGSTATLPTSAADQPNYPSEVVVSPDARFVWVANRGHDSIAVLSLDADGDRLELTGTHACGGHWPRHLALDPTGRRLYAANERSGDVTWFDVDQATGRPHRTGAIAAPAASCIVFT</sequence>
<organism evidence="2 3">
    <name type="scientific">Streptantibioticus ferralitis</name>
    <dbReference type="NCBI Taxonomy" id="236510"/>
    <lineage>
        <taxon>Bacteria</taxon>
        <taxon>Bacillati</taxon>
        <taxon>Actinomycetota</taxon>
        <taxon>Actinomycetes</taxon>
        <taxon>Kitasatosporales</taxon>
        <taxon>Streptomycetaceae</taxon>
        <taxon>Streptantibioticus</taxon>
    </lineage>
</organism>
<dbReference type="PANTHER" id="PTHR30344:SF1">
    <property type="entry name" value="6-PHOSPHOGLUCONOLACTONASE"/>
    <property type="match status" value="1"/>
</dbReference>
<evidence type="ECO:0000313" key="2">
    <source>
        <dbReference type="EMBL" id="MDF2256399.1"/>
    </source>
</evidence>
<dbReference type="Pfam" id="PF10282">
    <property type="entry name" value="Lactonase"/>
    <property type="match status" value="1"/>
</dbReference>
<name>A0ABT5YXT0_9ACTN</name>
<reference evidence="2 3" key="1">
    <citation type="submission" date="2023-03" db="EMBL/GenBank/DDBJ databases">
        <title>Draft genome sequence of type strain Streptomyces ferralitis JCM 14344.</title>
        <authorList>
            <person name="Klaysubun C."/>
            <person name="Duangmal K."/>
        </authorList>
    </citation>
    <scope>NUCLEOTIDE SEQUENCE [LARGE SCALE GENOMIC DNA]</scope>
    <source>
        <strain evidence="2 3">JCM 14344</strain>
    </source>
</reference>
<comment type="caution">
    <text evidence="2">The sequence shown here is derived from an EMBL/GenBank/DDBJ whole genome shotgun (WGS) entry which is preliminary data.</text>
</comment>
<dbReference type="Gene3D" id="2.130.10.10">
    <property type="entry name" value="YVTN repeat-like/Quinoprotein amine dehydrogenase"/>
    <property type="match status" value="1"/>
</dbReference>
<dbReference type="EMBL" id="JARHTQ010000006">
    <property type="protein sequence ID" value="MDF2256399.1"/>
    <property type="molecule type" value="Genomic_DNA"/>
</dbReference>
<dbReference type="SUPFAM" id="SSF51004">
    <property type="entry name" value="C-terminal (heme d1) domain of cytochrome cd1-nitrite reductase"/>
    <property type="match status" value="1"/>
</dbReference>
<dbReference type="InterPro" id="IPR015943">
    <property type="entry name" value="WD40/YVTN_repeat-like_dom_sf"/>
</dbReference>